<keyword evidence="1" id="KW-1133">Transmembrane helix</keyword>
<dbReference type="RefSeq" id="WP_100630008.1">
    <property type="nucleotide sequence ID" value="NZ_SMUW01000009.1"/>
</dbReference>
<evidence type="ECO:0000313" key="3">
    <source>
        <dbReference type="Proteomes" id="UP000295438"/>
    </source>
</evidence>
<dbReference type="EMBL" id="SMUW01000009">
    <property type="protein sequence ID" value="TDK51297.1"/>
    <property type="molecule type" value="Genomic_DNA"/>
</dbReference>
<evidence type="ECO:0000313" key="2">
    <source>
        <dbReference type="EMBL" id="TDK51297.1"/>
    </source>
</evidence>
<gene>
    <name evidence="2" type="ORF">E1898_00115</name>
</gene>
<dbReference type="AlphaFoldDB" id="A0A4R5VFL5"/>
<evidence type="ECO:0000256" key="1">
    <source>
        <dbReference type="SAM" id="Phobius"/>
    </source>
</evidence>
<sequence length="76" mass="8216">MKKDVLLILFSFGLVIISIWISLFPKEAEALGGKGQWIEVQCDDLNGTVDCNDCIAGEKNCFDHTCTSCYGGGIGL</sequence>
<comment type="caution">
    <text evidence="2">The sequence shown here is derived from an EMBL/GenBank/DDBJ whole genome shotgun (WGS) entry which is preliminary data.</text>
</comment>
<keyword evidence="3" id="KW-1185">Reference proteome</keyword>
<protein>
    <recommendedName>
        <fullName evidence="4">Transmembrane protein</fullName>
    </recommendedName>
</protein>
<name>A0A4R5VFL5_9BACT</name>
<accession>A0A4R5VFL5</accession>
<feature type="transmembrane region" description="Helical" evidence="1">
    <location>
        <begin position="6"/>
        <end position="24"/>
    </location>
</feature>
<reference evidence="2 3" key="1">
    <citation type="submission" date="2019-03" db="EMBL/GenBank/DDBJ databases">
        <title>Algoriphagus aquimaris sp. nov., isolated form marine sediment in Pohang, Korea.</title>
        <authorList>
            <person name="Kim J."/>
            <person name="Yoon S.-H."/>
            <person name="Lee S.-S."/>
        </authorList>
    </citation>
    <scope>NUCLEOTIDE SEQUENCE [LARGE SCALE GENOMIC DNA]</scope>
    <source>
        <strain evidence="2 3">F21</strain>
    </source>
</reference>
<proteinExistence type="predicted"/>
<dbReference type="Proteomes" id="UP000295438">
    <property type="component" value="Unassembled WGS sequence"/>
</dbReference>
<organism evidence="2 3">
    <name type="scientific">Algoriphagus formosus</name>
    <dbReference type="NCBI Taxonomy" id="2007308"/>
    <lineage>
        <taxon>Bacteria</taxon>
        <taxon>Pseudomonadati</taxon>
        <taxon>Bacteroidota</taxon>
        <taxon>Cytophagia</taxon>
        <taxon>Cytophagales</taxon>
        <taxon>Cyclobacteriaceae</taxon>
        <taxon>Algoriphagus</taxon>
    </lineage>
</organism>
<keyword evidence="1" id="KW-0472">Membrane</keyword>
<evidence type="ECO:0008006" key="4">
    <source>
        <dbReference type="Google" id="ProtNLM"/>
    </source>
</evidence>
<keyword evidence="1" id="KW-0812">Transmembrane</keyword>